<accession>A0A1U8NIS3</accession>
<keyword evidence="2" id="KW-1185">Reference proteome</keyword>
<dbReference type="STRING" id="3635.A0A1U8NIS3"/>
<dbReference type="PANTHER" id="PTHR46148:SF44">
    <property type="entry name" value="GAG-POL POLYPROTEIN"/>
    <property type="match status" value="1"/>
</dbReference>
<dbReference type="Pfam" id="PF24626">
    <property type="entry name" value="SH3_Tf2-1"/>
    <property type="match status" value="1"/>
</dbReference>
<proteinExistence type="predicted"/>
<reference evidence="2" key="1">
    <citation type="journal article" date="2020" name="Nat. Genet.">
        <title>Genomic diversifications of five Gossypium allopolyploid species and their impact on cotton improvement.</title>
        <authorList>
            <person name="Chen Z.J."/>
            <person name="Sreedasyam A."/>
            <person name="Ando A."/>
            <person name="Song Q."/>
            <person name="De Santiago L.M."/>
            <person name="Hulse-Kemp A.M."/>
            <person name="Ding M."/>
            <person name="Ye W."/>
            <person name="Kirkbride R.C."/>
            <person name="Jenkins J."/>
            <person name="Plott C."/>
            <person name="Lovell J."/>
            <person name="Lin Y.M."/>
            <person name="Vaughn R."/>
            <person name="Liu B."/>
            <person name="Simpson S."/>
            <person name="Scheffler B.E."/>
            <person name="Wen L."/>
            <person name="Saski C.A."/>
            <person name="Grover C.E."/>
            <person name="Hu G."/>
            <person name="Conover J.L."/>
            <person name="Carlson J.W."/>
            <person name="Shu S."/>
            <person name="Boston L.B."/>
            <person name="Williams M."/>
            <person name="Peterson D.G."/>
            <person name="McGee K."/>
            <person name="Jones D.C."/>
            <person name="Wendel J.F."/>
            <person name="Stelly D.M."/>
            <person name="Grimwood J."/>
            <person name="Schmutz J."/>
        </authorList>
    </citation>
    <scope>NUCLEOTIDE SEQUENCE [LARGE SCALE GENOMIC DNA]</scope>
    <source>
        <strain evidence="2">cv. TM-1</strain>
    </source>
</reference>
<organism evidence="2 3">
    <name type="scientific">Gossypium hirsutum</name>
    <name type="common">Upland cotton</name>
    <name type="synonym">Gossypium mexicanum</name>
    <dbReference type="NCBI Taxonomy" id="3635"/>
    <lineage>
        <taxon>Eukaryota</taxon>
        <taxon>Viridiplantae</taxon>
        <taxon>Streptophyta</taxon>
        <taxon>Embryophyta</taxon>
        <taxon>Tracheophyta</taxon>
        <taxon>Spermatophyta</taxon>
        <taxon>Magnoliopsida</taxon>
        <taxon>eudicotyledons</taxon>
        <taxon>Gunneridae</taxon>
        <taxon>Pentapetalae</taxon>
        <taxon>rosids</taxon>
        <taxon>malvids</taxon>
        <taxon>Malvales</taxon>
        <taxon>Malvaceae</taxon>
        <taxon>Malvoideae</taxon>
        <taxon>Gossypium</taxon>
    </lineage>
</organism>
<gene>
    <name evidence="3" type="primary">LOC107947890</name>
</gene>
<sequence length="197" mass="23189">MAPYESLYGCKFHTPLCWIELGERRFTGPNLVPKIEDKVRLIRDHLKAASNRKKSYADLKKRDIEFTIGDRVFLKVSLLKKNLRFGCKGKLSPRFIRSYWILKCVGTVAYQLELPPKLDRIHDIFYVSMLRQYQSDLYHIVSIEKIKVRLDLNFEEKSAHILDRKVKVLSTNAISLVKVLWRNHGTEEVTWEHDDSI</sequence>
<evidence type="ECO:0000259" key="1">
    <source>
        <dbReference type="Pfam" id="PF24626"/>
    </source>
</evidence>
<dbReference type="PANTHER" id="PTHR46148">
    <property type="entry name" value="CHROMO DOMAIN-CONTAINING PROTEIN"/>
    <property type="match status" value="1"/>
</dbReference>
<dbReference type="KEGG" id="ghi:107947890"/>
<protein>
    <recommendedName>
        <fullName evidence="1">Tf2-1-like SH3-like domain-containing protein</fullName>
    </recommendedName>
</protein>
<reference evidence="3" key="2">
    <citation type="submission" date="2025-08" db="UniProtKB">
        <authorList>
            <consortium name="RefSeq"/>
        </authorList>
    </citation>
    <scope>IDENTIFICATION</scope>
</reference>
<dbReference type="AlphaFoldDB" id="A0A1U8NIS3"/>
<evidence type="ECO:0000313" key="2">
    <source>
        <dbReference type="Proteomes" id="UP000818029"/>
    </source>
</evidence>
<dbReference type="GeneID" id="107947890"/>
<dbReference type="InterPro" id="IPR056924">
    <property type="entry name" value="SH3_Tf2-1"/>
</dbReference>
<dbReference type="PaxDb" id="3635-A0A1U8NIS3"/>
<evidence type="ECO:0000313" key="3">
    <source>
        <dbReference type="RefSeq" id="XP_016737883.1"/>
    </source>
</evidence>
<name>A0A1U8NIS3_GOSHI</name>
<dbReference type="RefSeq" id="XP_016737883.1">
    <property type="nucleotide sequence ID" value="XM_016882394.1"/>
</dbReference>
<dbReference type="Proteomes" id="UP000818029">
    <property type="component" value="Chromosome A01"/>
</dbReference>
<feature type="domain" description="Tf2-1-like SH3-like" evidence="1">
    <location>
        <begin position="69"/>
        <end position="133"/>
    </location>
</feature>